<reference evidence="9" key="1">
    <citation type="journal article" date="2015" name="Nature">
        <title>Complex archaea that bridge the gap between prokaryotes and eukaryotes.</title>
        <authorList>
            <person name="Spang A."/>
            <person name="Saw J.H."/>
            <person name="Jorgensen S.L."/>
            <person name="Zaremba-Niedzwiedzka K."/>
            <person name="Martijn J."/>
            <person name="Lind A.E."/>
            <person name="van Eijk R."/>
            <person name="Schleper C."/>
            <person name="Guy L."/>
            <person name="Ettema T.J."/>
        </authorList>
    </citation>
    <scope>NUCLEOTIDE SEQUENCE</scope>
</reference>
<evidence type="ECO:0000256" key="2">
    <source>
        <dbReference type="ARBA" id="ARBA00022448"/>
    </source>
</evidence>
<organism evidence="9">
    <name type="scientific">marine sediment metagenome</name>
    <dbReference type="NCBI Taxonomy" id="412755"/>
    <lineage>
        <taxon>unclassified sequences</taxon>
        <taxon>metagenomes</taxon>
        <taxon>ecological metagenomes</taxon>
    </lineage>
</organism>
<feature type="transmembrane region" description="Helical" evidence="7">
    <location>
        <begin position="7"/>
        <end position="25"/>
    </location>
</feature>
<evidence type="ECO:0000259" key="8">
    <source>
        <dbReference type="PROSITE" id="PS50928"/>
    </source>
</evidence>
<dbReference type="InterPro" id="IPR035906">
    <property type="entry name" value="MetI-like_sf"/>
</dbReference>
<evidence type="ECO:0000256" key="1">
    <source>
        <dbReference type="ARBA" id="ARBA00004651"/>
    </source>
</evidence>
<dbReference type="PANTHER" id="PTHR43386:SF6">
    <property type="entry name" value="ABC TRANSPORTER PERMEASE PROTEIN"/>
    <property type="match status" value="1"/>
</dbReference>
<accession>A0A0F9KU73</accession>
<dbReference type="InterPro" id="IPR000515">
    <property type="entry name" value="MetI-like"/>
</dbReference>
<evidence type="ECO:0000256" key="6">
    <source>
        <dbReference type="ARBA" id="ARBA00023136"/>
    </source>
</evidence>
<comment type="caution">
    <text evidence="9">The sequence shown here is derived from an EMBL/GenBank/DDBJ whole genome shotgun (WGS) entry which is preliminary data.</text>
</comment>
<feature type="transmembrane region" description="Helical" evidence="7">
    <location>
        <begin position="161"/>
        <end position="183"/>
    </location>
</feature>
<keyword evidence="3" id="KW-1003">Cell membrane</keyword>
<feature type="domain" description="ABC transmembrane type-1" evidence="8">
    <location>
        <begin position="1"/>
        <end position="187"/>
    </location>
</feature>
<feature type="transmembrane region" description="Helical" evidence="7">
    <location>
        <begin position="114"/>
        <end position="141"/>
    </location>
</feature>
<dbReference type="Gene3D" id="1.10.3720.10">
    <property type="entry name" value="MetI-like"/>
    <property type="match status" value="1"/>
</dbReference>
<dbReference type="SUPFAM" id="SSF161098">
    <property type="entry name" value="MetI-like"/>
    <property type="match status" value="1"/>
</dbReference>
<comment type="subcellular location">
    <subcellularLocation>
        <location evidence="1">Cell membrane</location>
        <topology evidence="1">Multi-pass membrane protein</topology>
    </subcellularLocation>
</comment>
<dbReference type="GO" id="GO:0005886">
    <property type="term" value="C:plasma membrane"/>
    <property type="evidence" value="ECO:0007669"/>
    <property type="project" value="UniProtKB-SubCell"/>
</dbReference>
<keyword evidence="5 7" id="KW-1133">Transmembrane helix</keyword>
<protein>
    <recommendedName>
        <fullName evidence="8">ABC transmembrane type-1 domain-containing protein</fullName>
    </recommendedName>
</protein>
<dbReference type="PANTHER" id="PTHR43386">
    <property type="entry name" value="OLIGOPEPTIDE TRANSPORT SYSTEM PERMEASE PROTEIN APPC"/>
    <property type="match status" value="1"/>
</dbReference>
<dbReference type="PROSITE" id="PS50928">
    <property type="entry name" value="ABC_TM1"/>
    <property type="match status" value="1"/>
</dbReference>
<gene>
    <name evidence="9" type="ORF">LCGC14_1284690</name>
</gene>
<dbReference type="AlphaFoldDB" id="A0A0F9KU73"/>
<dbReference type="Pfam" id="PF00528">
    <property type="entry name" value="BPD_transp_1"/>
    <property type="match status" value="1"/>
</dbReference>
<dbReference type="InterPro" id="IPR050366">
    <property type="entry name" value="BP-dependent_transpt_permease"/>
</dbReference>
<evidence type="ECO:0000313" key="9">
    <source>
        <dbReference type="EMBL" id="KKM85869.1"/>
    </source>
</evidence>
<dbReference type="GO" id="GO:0055085">
    <property type="term" value="P:transmembrane transport"/>
    <property type="evidence" value="ECO:0007669"/>
    <property type="project" value="InterPro"/>
</dbReference>
<feature type="transmembrane region" description="Helical" evidence="7">
    <location>
        <begin position="45"/>
        <end position="71"/>
    </location>
</feature>
<evidence type="ECO:0000256" key="7">
    <source>
        <dbReference type="SAM" id="Phobius"/>
    </source>
</evidence>
<keyword evidence="6 7" id="KW-0472">Membrane</keyword>
<proteinExistence type="predicted"/>
<dbReference type="EMBL" id="LAZR01007341">
    <property type="protein sequence ID" value="KKM85869.1"/>
    <property type="molecule type" value="Genomic_DNA"/>
</dbReference>
<dbReference type="CDD" id="cd06261">
    <property type="entry name" value="TM_PBP2"/>
    <property type="match status" value="1"/>
</dbReference>
<keyword evidence="4 7" id="KW-0812">Transmembrane</keyword>
<keyword evidence="2" id="KW-0813">Transport</keyword>
<evidence type="ECO:0000256" key="5">
    <source>
        <dbReference type="ARBA" id="ARBA00022989"/>
    </source>
</evidence>
<name>A0A0F9KU73_9ZZZZ</name>
<sequence>MIVGVGVSLIAGVISAAIGILSGYIGGRFDLVVQRFVDAWMAFPMLIILMTMMAVIGAGMWQIIFVLSFSFGIGGSRVLRGVVISLKQEVYIEAAKAMGASTRRILIRHILPNVMPYIIIGFSGRMAGVILTEASLSFLGFGIPPPEPSWGGMISGPGRAYMLQAPGLGVWPGLALSIVVYGVNMFGDAARDLLDPRMKGGLGSYARVAKKMKELQVGSQERGSKA</sequence>
<evidence type="ECO:0000256" key="3">
    <source>
        <dbReference type="ARBA" id="ARBA00022475"/>
    </source>
</evidence>
<evidence type="ECO:0000256" key="4">
    <source>
        <dbReference type="ARBA" id="ARBA00022692"/>
    </source>
</evidence>